<proteinExistence type="inferred from homology"/>
<dbReference type="EMBL" id="CAACYJ010000035">
    <property type="protein sequence ID" value="VFB19981.1"/>
    <property type="molecule type" value="Genomic_DNA"/>
</dbReference>
<evidence type="ECO:0000256" key="2">
    <source>
        <dbReference type="ARBA" id="ARBA00022448"/>
    </source>
</evidence>
<evidence type="ECO:0000256" key="3">
    <source>
        <dbReference type="ARBA" id="ARBA00022729"/>
    </source>
</evidence>
<comment type="similarity">
    <text evidence="1">Belongs to the outer membrane porin (Opr) (TC 1.B.25) family.</text>
</comment>
<evidence type="ECO:0000313" key="4">
    <source>
        <dbReference type="EMBL" id="VFB19981.1"/>
    </source>
</evidence>
<name>A0A449IKN6_PSEFR</name>
<dbReference type="PANTHER" id="PTHR34596">
    <property type="entry name" value="CHITOPORIN"/>
    <property type="match status" value="1"/>
</dbReference>
<dbReference type="Gene3D" id="2.40.160.10">
    <property type="entry name" value="Porin"/>
    <property type="match status" value="1"/>
</dbReference>
<dbReference type="Pfam" id="PF03573">
    <property type="entry name" value="OprD"/>
    <property type="match status" value="1"/>
</dbReference>
<dbReference type="GO" id="GO:0015288">
    <property type="term" value="F:porin activity"/>
    <property type="evidence" value="ECO:0007669"/>
    <property type="project" value="TreeGrafter"/>
</dbReference>
<evidence type="ECO:0000313" key="5">
    <source>
        <dbReference type="Proteomes" id="UP000330809"/>
    </source>
</evidence>
<evidence type="ECO:0000256" key="1">
    <source>
        <dbReference type="ARBA" id="ARBA00009075"/>
    </source>
</evidence>
<dbReference type="GO" id="GO:0016787">
    <property type="term" value="F:hydrolase activity"/>
    <property type="evidence" value="ECO:0007669"/>
    <property type="project" value="UniProtKB-KW"/>
</dbReference>
<sequence length="361" mass="40156">MGFGLEGFAALGLKLDSGGGRTGTSLLPWSDSGHPEDDYSKAGVALAVQASNTVIKYGEQMPQVPVLAYSDVRLLPSSARGLSVNSNEFSHLNIQAGRFTAVTSNDSTNSDGEITTDWEVLPEGRSLSYAGGTYKADNSFTATFYGSEYKDIWHQYYGGASYTLPLNNNKALSFEFNGYDTHDYGASKGGPIDTFAWSVLGAYRFGNHKVSVAYQYVDGDEPFDYIAFDRTQSGIPYLNNVSSVFPFSEPHERSWQLRYDLNFAGYGIPGLTFMTRYIRGQGMDNSHSDNSFYKKIVNYDSNPDDNKHWERDIDLGYVIQSGKAKDLSIRLRNGKHRATTGTRFPDFDEFRIIIEMPIKVL</sequence>
<accession>A0A449IKN6</accession>
<organism evidence="4 5">
    <name type="scientific">Pseudomonas fragi</name>
    <dbReference type="NCBI Taxonomy" id="296"/>
    <lineage>
        <taxon>Bacteria</taxon>
        <taxon>Pseudomonadati</taxon>
        <taxon>Pseudomonadota</taxon>
        <taxon>Gammaproteobacteria</taxon>
        <taxon>Pseudomonadales</taxon>
        <taxon>Pseudomonadaceae</taxon>
        <taxon>Pseudomonas</taxon>
    </lineage>
</organism>
<gene>
    <name evidence="4" type="primary">opdB</name>
    <name evidence="4" type="ORF">NCTC10754_02592</name>
</gene>
<dbReference type="SUPFAM" id="SSF56935">
    <property type="entry name" value="Porins"/>
    <property type="match status" value="1"/>
</dbReference>
<dbReference type="GO" id="GO:0016020">
    <property type="term" value="C:membrane"/>
    <property type="evidence" value="ECO:0007669"/>
    <property type="project" value="InterPro"/>
</dbReference>
<keyword evidence="2" id="KW-0813">Transport</keyword>
<dbReference type="AlphaFoldDB" id="A0A449IKN6"/>
<reference evidence="4 5" key="1">
    <citation type="submission" date="2019-02" db="EMBL/GenBank/DDBJ databases">
        <authorList>
            <consortium name="Pathogen Informatics"/>
        </authorList>
    </citation>
    <scope>NUCLEOTIDE SEQUENCE [LARGE SCALE GENOMIC DNA]</scope>
    <source>
        <strain evidence="4 5">3012STDY7103891</strain>
    </source>
</reference>
<protein>
    <submittedName>
        <fullName evidence="4">Putative proline-specific porin OpdB</fullName>
        <ecNumber evidence="4">3.4.21.-</ecNumber>
    </submittedName>
</protein>
<dbReference type="InterPro" id="IPR005318">
    <property type="entry name" value="OM_porin_bac"/>
</dbReference>
<dbReference type="InterPro" id="IPR023614">
    <property type="entry name" value="Porin_dom_sf"/>
</dbReference>
<keyword evidence="4" id="KW-0378">Hydrolase</keyword>
<keyword evidence="3" id="KW-0732">Signal</keyword>
<dbReference type="EC" id="3.4.21.-" evidence="4"/>
<dbReference type="Proteomes" id="UP000330809">
    <property type="component" value="Unassembled WGS sequence"/>
</dbReference>
<dbReference type="PANTHER" id="PTHR34596:SF2">
    <property type="entry name" value="CHITOPORIN"/>
    <property type="match status" value="1"/>
</dbReference>